<dbReference type="GO" id="GO:0006633">
    <property type="term" value="P:fatty acid biosynthetic process"/>
    <property type="evidence" value="ECO:0007669"/>
    <property type="project" value="TreeGrafter"/>
</dbReference>
<evidence type="ECO:0000259" key="7">
    <source>
        <dbReference type="PROSITE" id="PS52004"/>
    </source>
</evidence>
<dbReference type="InterPro" id="IPR054514">
    <property type="entry name" value="RhiE-like_linker"/>
</dbReference>
<organism evidence="8 9">
    <name type="scientific">Pseudomonas fluorescens</name>
    <dbReference type="NCBI Taxonomy" id="294"/>
    <lineage>
        <taxon>Bacteria</taxon>
        <taxon>Pseudomonadati</taxon>
        <taxon>Pseudomonadota</taxon>
        <taxon>Gammaproteobacteria</taxon>
        <taxon>Pseudomonadales</taxon>
        <taxon>Pseudomonadaceae</taxon>
        <taxon>Pseudomonas</taxon>
    </lineage>
</organism>
<dbReference type="InterPro" id="IPR002938">
    <property type="entry name" value="FAD-bd"/>
</dbReference>
<dbReference type="Gene3D" id="3.30.70.2450">
    <property type="match status" value="1"/>
</dbReference>
<dbReference type="InterPro" id="IPR014030">
    <property type="entry name" value="Ketoacyl_synth_N"/>
</dbReference>
<dbReference type="AlphaFoldDB" id="A0AAE2Q2N3"/>
<dbReference type="RefSeq" id="WP_191956781.1">
    <property type="nucleotide sequence ID" value="NZ_JACYNJ010000021.1"/>
</dbReference>
<accession>A0AAE2Q2N3</accession>
<evidence type="ECO:0000256" key="5">
    <source>
        <dbReference type="ARBA" id="ARBA00022679"/>
    </source>
</evidence>
<dbReference type="Gene3D" id="3.50.50.60">
    <property type="entry name" value="FAD/NAD(P)-binding domain"/>
    <property type="match status" value="1"/>
</dbReference>
<dbReference type="SUPFAM" id="SSF51905">
    <property type="entry name" value="FAD/NAD(P)-binding domain"/>
    <property type="match status" value="1"/>
</dbReference>
<evidence type="ECO:0000256" key="1">
    <source>
        <dbReference type="ARBA" id="ARBA00004792"/>
    </source>
</evidence>
<dbReference type="PROSITE" id="PS52004">
    <property type="entry name" value="KS3_2"/>
    <property type="match status" value="1"/>
</dbReference>
<sequence>MTMKTILDELRDGRLSIEQAKARLRTLQAPLQARPAPEPVAVEAGDIAIISMAGRFPGAASVEQFWDNLRAGVDSITQVPATRWDTDTYYSAQKGEPGKAYCRWGGFIEDVDCFDSLFFGISPREAQLMDPQERLLLQEVWTLFERIGYTRAYLAESCEGEVGVFTGSMYQQYHAFDTDVPRKATVALSSTASMANRISHFFNLKGPSLALDTMCSSAATALHLACDSLRSGSCRLAVVGATNLSIHPFKYIALCQGQLLASDPGVRAYGQTDGFLPGETVAAVLLKPLKLAIEDGDTVTAVIKSTAISHKGYTPGYSVPSAAALETLLCRHFQRSGIDPRSVDYVETSASGATLGDVAEFQALRTVYGTRDGQLPQCHLGSVKSNIGHAEAAIGLAQVIKVALQLRDRVRVPSILTEPLNPQARADEAPLRVQRSLEHWNHPSDAGRGMSWPTPRRAAVHTFAAGGANAHLLLQAYAAAPAAVGPTSTPGPWLLVFSAASNERLQVVLAQTRQALATTPSFTLDDLAFTLGQGREAMPCRVAWVLRDPTALLSTVEAAQACVRLHQGSTDGVVIHYGDLEEADPPGAASLARASLSLEERARAWVDGQISLQEATRQVSLRAGRRIVELPTYPFARVHCWLPGSDTLNSPATPATPAMTQVPEVHCEDVQGVVRAQIGALTHIEPYTLQLGKPLLDYGLNSVTMLVLAACLCQALDGLDESRDGPQLVLCRTAGELIERLENMLAPTPPSITGQEQPSAAPRVQVAPAAGNPAADNYVPSEQLQMYHRNGYAFDFAHQPAVLPERASAGKLAVVLGAGPAGLVAALTLAANGFEQVYVVEKRTSINRMQMVTLYPHTLPYLKSLGVLDAVARRAAPIARHDFYLNRDGQRTRYFSRELPAGILDRVDASMAYGDETVAELFVGESVMAISLADLQAVLMEEACARGVRFIADHHATVVRDDSAPATWQVLLSAAGAAPQRPLDADLVVVADGARSAVAQAAGIDCSLLQTPRGSESWYVFHCASDVAISRLSYEFAFDPRGRLDHCAFGLAYPVRKEFGVAFYSRVQTPPALDLLQDKADFFAKSWGVHHQGINWLTKRIAVHHSRAERVVDGNLLLVGDAAGTGSPNAGLGSGLAISAYGWALNEYCRRALTDREAAADFYQVTASRYPLAWQSRSLQIWEEINSLAAGATPERQTGT</sequence>
<dbReference type="GO" id="GO:0005737">
    <property type="term" value="C:cytoplasm"/>
    <property type="evidence" value="ECO:0007669"/>
    <property type="project" value="TreeGrafter"/>
</dbReference>
<evidence type="ECO:0000256" key="2">
    <source>
        <dbReference type="ARBA" id="ARBA00022450"/>
    </source>
</evidence>
<dbReference type="InterPro" id="IPR020841">
    <property type="entry name" value="PKS_Beta-ketoAc_synthase_dom"/>
</dbReference>
<dbReference type="InterPro" id="IPR016039">
    <property type="entry name" value="Thiolase-like"/>
</dbReference>
<evidence type="ECO:0000313" key="8">
    <source>
        <dbReference type="EMBL" id="MBD8273027.1"/>
    </source>
</evidence>
<dbReference type="Pfam" id="PF22336">
    <property type="entry name" value="RhiE-like_linker"/>
    <property type="match status" value="1"/>
</dbReference>
<comment type="caution">
    <text evidence="8">The sequence shown here is derived from an EMBL/GenBank/DDBJ whole genome shotgun (WGS) entry which is preliminary data.</text>
</comment>
<dbReference type="GO" id="GO:0004497">
    <property type="term" value="F:monooxygenase activity"/>
    <property type="evidence" value="ECO:0007669"/>
    <property type="project" value="UniProtKB-KW"/>
</dbReference>
<dbReference type="SUPFAM" id="SSF53901">
    <property type="entry name" value="Thiolase-like"/>
    <property type="match status" value="1"/>
</dbReference>
<name>A0AAE2Q2N3_PSEFL</name>
<feature type="domain" description="Ketosynthase family 3 (KS3)" evidence="7">
    <location>
        <begin position="44"/>
        <end position="476"/>
    </location>
</feature>
<dbReference type="GO" id="GO:0071949">
    <property type="term" value="F:FAD binding"/>
    <property type="evidence" value="ECO:0007669"/>
    <property type="project" value="InterPro"/>
</dbReference>
<dbReference type="Pfam" id="PF02801">
    <property type="entry name" value="Ketoacyl-synt_C"/>
    <property type="match status" value="1"/>
</dbReference>
<dbReference type="EMBL" id="JACYNJ010000021">
    <property type="protein sequence ID" value="MBD8273027.1"/>
    <property type="molecule type" value="Genomic_DNA"/>
</dbReference>
<dbReference type="InterPro" id="IPR036736">
    <property type="entry name" value="ACP-like_sf"/>
</dbReference>
<dbReference type="PANTHER" id="PTHR43775:SF37">
    <property type="entry name" value="SI:DKEY-61P9.11"/>
    <property type="match status" value="1"/>
</dbReference>
<evidence type="ECO:0000256" key="4">
    <source>
        <dbReference type="ARBA" id="ARBA00022553"/>
    </source>
</evidence>
<dbReference type="Pfam" id="PF01494">
    <property type="entry name" value="FAD_binding_3"/>
    <property type="match status" value="1"/>
</dbReference>
<dbReference type="CDD" id="cd00833">
    <property type="entry name" value="PKS"/>
    <property type="match status" value="1"/>
</dbReference>
<keyword evidence="5" id="KW-0808">Transferase</keyword>
<dbReference type="Gene3D" id="1.10.1240.100">
    <property type="match status" value="1"/>
</dbReference>
<dbReference type="InterPro" id="IPR036188">
    <property type="entry name" value="FAD/NAD-bd_sf"/>
</dbReference>
<dbReference type="GO" id="GO:0071770">
    <property type="term" value="P:DIM/DIP cell wall layer assembly"/>
    <property type="evidence" value="ECO:0007669"/>
    <property type="project" value="TreeGrafter"/>
</dbReference>
<dbReference type="SMART" id="SM00825">
    <property type="entry name" value="PKS_KS"/>
    <property type="match status" value="1"/>
</dbReference>
<dbReference type="Proteomes" id="UP000610293">
    <property type="component" value="Unassembled WGS sequence"/>
</dbReference>
<keyword evidence="3" id="KW-0963">Cytoplasm</keyword>
<dbReference type="GO" id="GO:0004312">
    <property type="term" value="F:fatty acid synthase activity"/>
    <property type="evidence" value="ECO:0007669"/>
    <property type="project" value="TreeGrafter"/>
</dbReference>
<evidence type="ECO:0000313" key="9">
    <source>
        <dbReference type="Proteomes" id="UP000610293"/>
    </source>
</evidence>
<evidence type="ECO:0000256" key="6">
    <source>
        <dbReference type="ARBA" id="ARBA00022737"/>
    </source>
</evidence>
<dbReference type="InterPro" id="IPR050091">
    <property type="entry name" value="PKS_NRPS_Biosynth_Enz"/>
</dbReference>
<dbReference type="Pfam" id="PF00109">
    <property type="entry name" value="ketoacyl-synt"/>
    <property type="match status" value="1"/>
</dbReference>
<dbReference type="PANTHER" id="PTHR43775">
    <property type="entry name" value="FATTY ACID SYNTHASE"/>
    <property type="match status" value="1"/>
</dbReference>
<keyword evidence="4" id="KW-0597">Phosphoprotein</keyword>
<dbReference type="PRINTS" id="PR00420">
    <property type="entry name" value="RNGMNOXGNASE"/>
</dbReference>
<keyword evidence="8" id="KW-0560">Oxidoreductase</keyword>
<keyword evidence="8" id="KW-0503">Monooxygenase</keyword>
<comment type="pathway">
    <text evidence="1">Antibiotic biosynthesis.</text>
</comment>
<protein>
    <submittedName>
        <fullName evidence="8">FAD-dependent monooxygenase</fullName>
    </submittedName>
</protein>
<evidence type="ECO:0000256" key="3">
    <source>
        <dbReference type="ARBA" id="ARBA00022490"/>
    </source>
</evidence>
<proteinExistence type="predicted"/>
<reference evidence="8" key="1">
    <citation type="journal article" date="2020" name="FEMS Microbiol. Ecol.">
        <title>Temporal dynamics of bacterial communities during seed development and maturation.</title>
        <authorList>
            <person name="Chesneau G."/>
            <person name="Torres-Cortes G."/>
            <person name="Briand M."/>
            <person name="Darrasse A."/>
            <person name="Preveaux A."/>
            <person name="Marais C."/>
            <person name="Jacques M.A."/>
            <person name="Shade A."/>
            <person name="Barret M."/>
        </authorList>
    </citation>
    <scope>NUCLEOTIDE SEQUENCE</scope>
    <source>
        <strain evidence="8">CFBP13533</strain>
    </source>
</reference>
<dbReference type="InterPro" id="IPR014031">
    <property type="entry name" value="Ketoacyl_synth_C"/>
</dbReference>
<gene>
    <name evidence="8" type="ORF">IFU03_25070</name>
</gene>
<keyword evidence="2" id="KW-0596">Phosphopantetheine</keyword>
<dbReference type="Gene3D" id="3.40.47.10">
    <property type="match status" value="1"/>
</dbReference>
<dbReference type="SUPFAM" id="SSF47336">
    <property type="entry name" value="ACP-like"/>
    <property type="match status" value="1"/>
</dbReference>
<dbReference type="GO" id="GO:0005886">
    <property type="term" value="C:plasma membrane"/>
    <property type="evidence" value="ECO:0007669"/>
    <property type="project" value="TreeGrafter"/>
</dbReference>
<keyword evidence="6" id="KW-0677">Repeat</keyword>